<dbReference type="InterPro" id="IPR003423">
    <property type="entry name" value="OMP_efflux"/>
</dbReference>
<feature type="signal peptide" evidence="3">
    <location>
        <begin position="1"/>
        <end position="22"/>
    </location>
</feature>
<keyword evidence="3" id="KW-0732">Signal</keyword>
<dbReference type="SUPFAM" id="SSF56954">
    <property type="entry name" value="Outer membrane efflux proteins (OEP)"/>
    <property type="match status" value="1"/>
</dbReference>
<name>A0A7W4YQ00_9BURK</name>
<dbReference type="RefSeq" id="WP_183298945.1">
    <property type="nucleotide sequence ID" value="NZ_JACHWF010000002.1"/>
</dbReference>
<comment type="caution">
    <text evidence="4">The sequence shown here is derived from an EMBL/GenBank/DDBJ whole genome shotgun (WGS) entry which is preliminary data.</text>
</comment>
<comment type="similarity">
    <text evidence="1">Belongs to the outer membrane factor (OMF) (TC 1.B.17) family.</text>
</comment>
<dbReference type="AlphaFoldDB" id="A0A7W4YQ00"/>
<proteinExistence type="inferred from homology"/>
<keyword evidence="5" id="KW-1185">Reference proteome</keyword>
<dbReference type="PANTHER" id="PTHR30203">
    <property type="entry name" value="OUTER MEMBRANE CATION EFFLUX PROTEIN"/>
    <property type="match status" value="1"/>
</dbReference>
<dbReference type="Gene3D" id="1.20.1600.10">
    <property type="entry name" value="Outer membrane efflux proteins (OEP)"/>
    <property type="match status" value="1"/>
</dbReference>
<feature type="chain" id="PRO_5031166007" evidence="3">
    <location>
        <begin position="23"/>
        <end position="427"/>
    </location>
</feature>
<keyword evidence="2" id="KW-0175">Coiled coil</keyword>
<dbReference type="InterPro" id="IPR010131">
    <property type="entry name" value="MdtP/NodT-like"/>
</dbReference>
<gene>
    <name evidence="4" type="ORF">FHX61_001621</name>
</gene>
<dbReference type="Proteomes" id="UP000578036">
    <property type="component" value="Unassembled WGS sequence"/>
</dbReference>
<accession>A0A7W4YQ00</accession>
<protein>
    <submittedName>
        <fullName evidence="4">Cobalt-zinc-cadmium efflux system outer membrane protein</fullName>
    </submittedName>
</protein>
<feature type="coiled-coil region" evidence="2">
    <location>
        <begin position="192"/>
        <end position="221"/>
    </location>
</feature>
<dbReference type="GO" id="GO:0015562">
    <property type="term" value="F:efflux transmembrane transporter activity"/>
    <property type="evidence" value="ECO:0007669"/>
    <property type="project" value="InterPro"/>
</dbReference>
<dbReference type="PANTHER" id="PTHR30203:SF24">
    <property type="entry name" value="BLR4935 PROTEIN"/>
    <property type="match status" value="1"/>
</dbReference>
<organism evidence="4 5">
    <name type="scientific">Cupriavidus alkaliphilus</name>
    <dbReference type="NCBI Taxonomy" id="942866"/>
    <lineage>
        <taxon>Bacteria</taxon>
        <taxon>Pseudomonadati</taxon>
        <taxon>Pseudomonadota</taxon>
        <taxon>Betaproteobacteria</taxon>
        <taxon>Burkholderiales</taxon>
        <taxon>Burkholderiaceae</taxon>
        <taxon>Cupriavidus</taxon>
    </lineage>
</organism>
<evidence type="ECO:0000256" key="3">
    <source>
        <dbReference type="SAM" id="SignalP"/>
    </source>
</evidence>
<evidence type="ECO:0000313" key="4">
    <source>
        <dbReference type="EMBL" id="MBB3006973.1"/>
    </source>
</evidence>
<dbReference type="Pfam" id="PF02321">
    <property type="entry name" value="OEP"/>
    <property type="match status" value="2"/>
</dbReference>
<dbReference type="EMBL" id="JACHWF010000002">
    <property type="protein sequence ID" value="MBB3006973.1"/>
    <property type="molecule type" value="Genomic_DNA"/>
</dbReference>
<evidence type="ECO:0000313" key="5">
    <source>
        <dbReference type="Proteomes" id="UP000578036"/>
    </source>
</evidence>
<sequence>MRRLLLPLGLAAVLSSPFPGVAQTPPAAVALPPAAAPAGAPQPAGTPTQTLTLDAALALAEAGSFTLSAAGKELDATAGDLIQSRVLPNPELAVSMEDTRKASRSTTGQVNLPIELGGKRAARIGLAERGRELAQAELGSTRAELRAAVIARFFGVLVAQERVRLAEGSVGIASQAADAAGRRVAAGKVAPLEATRARVEQANAELELAEATGALQSARQSLAALWGDSVPRFAQAQGDLDALPSRPAPAALQAALEDSPLLAASRLAAERSRAEVAVQRSRQYPDVTVSLGAKRDNEANRNMAVLGVAIPLPLFDRNQGNLYAALRRADGAQDAHAATRVRLQGELQQASTQLSVSRAAAQTLQASVLPAAEQAYAAASRGFEAGKFNFLDVLDAQRTLFQARIRYLDVLARTYDAAASIDRILGH</sequence>
<evidence type="ECO:0000256" key="2">
    <source>
        <dbReference type="SAM" id="Coils"/>
    </source>
</evidence>
<evidence type="ECO:0000256" key="1">
    <source>
        <dbReference type="ARBA" id="ARBA00007613"/>
    </source>
</evidence>
<reference evidence="4 5" key="1">
    <citation type="submission" date="2020-08" db="EMBL/GenBank/DDBJ databases">
        <title>Genomic Encyclopedia of Type Strains, Phase IV (KMG-V): Genome sequencing to study the core and pangenomes of soil and plant-associated prokaryotes.</title>
        <authorList>
            <person name="Whitman W."/>
        </authorList>
    </citation>
    <scope>NUCLEOTIDE SEQUENCE [LARGE SCALE GENOMIC DNA]</scope>
    <source>
        <strain evidence="4 5">SLV-2362</strain>
    </source>
</reference>